<comment type="caution">
    <text evidence="1">The sequence shown here is derived from an EMBL/GenBank/DDBJ whole genome shotgun (WGS) entry which is preliminary data.</text>
</comment>
<name>A0ABQ9CZA3_9PASS</name>
<proteinExistence type="predicted"/>
<gene>
    <name evidence="1" type="ORF">WISP_118201</name>
</gene>
<reference evidence="1" key="1">
    <citation type="submission" date="2019-10" db="EMBL/GenBank/DDBJ databases">
        <authorList>
            <person name="Soares A.E.R."/>
            <person name="Aleixo A."/>
            <person name="Schneider P."/>
            <person name="Miyaki C.Y."/>
            <person name="Schneider M.P."/>
            <person name="Mello C."/>
            <person name="Vasconcelos A.T.R."/>
        </authorList>
    </citation>
    <scope>NUCLEOTIDE SEQUENCE</scope>
    <source>
        <tissue evidence="1">Muscle</tissue>
    </source>
</reference>
<evidence type="ECO:0000313" key="1">
    <source>
        <dbReference type="EMBL" id="KAJ7408842.1"/>
    </source>
</evidence>
<evidence type="ECO:0000313" key="2">
    <source>
        <dbReference type="Proteomes" id="UP001145742"/>
    </source>
</evidence>
<organism evidence="1 2">
    <name type="scientific">Willisornis vidua</name>
    <name type="common">Xingu scale-backed antbird</name>
    <dbReference type="NCBI Taxonomy" id="1566151"/>
    <lineage>
        <taxon>Eukaryota</taxon>
        <taxon>Metazoa</taxon>
        <taxon>Chordata</taxon>
        <taxon>Craniata</taxon>
        <taxon>Vertebrata</taxon>
        <taxon>Euteleostomi</taxon>
        <taxon>Archelosauria</taxon>
        <taxon>Archosauria</taxon>
        <taxon>Dinosauria</taxon>
        <taxon>Saurischia</taxon>
        <taxon>Theropoda</taxon>
        <taxon>Coelurosauria</taxon>
        <taxon>Aves</taxon>
        <taxon>Neognathae</taxon>
        <taxon>Neoaves</taxon>
        <taxon>Telluraves</taxon>
        <taxon>Australaves</taxon>
        <taxon>Passeriformes</taxon>
        <taxon>Thamnophilidae</taxon>
        <taxon>Willisornis</taxon>
    </lineage>
</organism>
<keyword evidence="2" id="KW-1185">Reference proteome</keyword>
<sequence>MKFNKSKCKVLRLGQGDSRYEYRPGEEPIESSPEGKVLGFPVDEKLDMILQCVLTAQKANYTWATSKASQPAGQGG</sequence>
<dbReference type="EMBL" id="WHWB01034514">
    <property type="protein sequence ID" value="KAJ7408842.1"/>
    <property type="molecule type" value="Genomic_DNA"/>
</dbReference>
<accession>A0ABQ9CZA3</accession>
<dbReference type="Proteomes" id="UP001145742">
    <property type="component" value="Unassembled WGS sequence"/>
</dbReference>
<protein>
    <submittedName>
        <fullName evidence="1">Uncharacterized protein</fullName>
    </submittedName>
</protein>